<evidence type="ECO:0000313" key="2">
    <source>
        <dbReference type="Proteomes" id="UP000265520"/>
    </source>
</evidence>
<dbReference type="Proteomes" id="UP000265520">
    <property type="component" value="Unassembled WGS sequence"/>
</dbReference>
<proteinExistence type="predicted"/>
<sequence>MARLMTARRARWSFAGRDSSPYLAIPARNPGTFWTCFARFRWARPSERA</sequence>
<protein>
    <submittedName>
        <fullName evidence="1">Uncharacterized protein</fullName>
    </submittedName>
</protein>
<dbReference type="AlphaFoldDB" id="A0A392TJT0"/>
<accession>A0A392TJT0</accession>
<name>A0A392TJT0_9FABA</name>
<evidence type="ECO:0000313" key="1">
    <source>
        <dbReference type="EMBL" id="MCI60854.1"/>
    </source>
</evidence>
<organism evidence="1 2">
    <name type="scientific">Trifolium medium</name>
    <dbReference type="NCBI Taxonomy" id="97028"/>
    <lineage>
        <taxon>Eukaryota</taxon>
        <taxon>Viridiplantae</taxon>
        <taxon>Streptophyta</taxon>
        <taxon>Embryophyta</taxon>
        <taxon>Tracheophyta</taxon>
        <taxon>Spermatophyta</taxon>
        <taxon>Magnoliopsida</taxon>
        <taxon>eudicotyledons</taxon>
        <taxon>Gunneridae</taxon>
        <taxon>Pentapetalae</taxon>
        <taxon>rosids</taxon>
        <taxon>fabids</taxon>
        <taxon>Fabales</taxon>
        <taxon>Fabaceae</taxon>
        <taxon>Papilionoideae</taxon>
        <taxon>50 kb inversion clade</taxon>
        <taxon>NPAAA clade</taxon>
        <taxon>Hologalegina</taxon>
        <taxon>IRL clade</taxon>
        <taxon>Trifolieae</taxon>
        <taxon>Trifolium</taxon>
    </lineage>
</organism>
<dbReference type="EMBL" id="LXQA010589211">
    <property type="protein sequence ID" value="MCI60854.1"/>
    <property type="molecule type" value="Genomic_DNA"/>
</dbReference>
<comment type="caution">
    <text evidence="1">The sequence shown here is derived from an EMBL/GenBank/DDBJ whole genome shotgun (WGS) entry which is preliminary data.</text>
</comment>
<reference evidence="1 2" key="1">
    <citation type="journal article" date="2018" name="Front. Plant Sci.">
        <title>Red Clover (Trifolium pratense) and Zigzag Clover (T. medium) - A Picture of Genomic Similarities and Differences.</title>
        <authorList>
            <person name="Dluhosova J."/>
            <person name="Istvanek J."/>
            <person name="Nedelnik J."/>
            <person name="Repkova J."/>
        </authorList>
    </citation>
    <scope>NUCLEOTIDE SEQUENCE [LARGE SCALE GENOMIC DNA]</scope>
    <source>
        <strain evidence="2">cv. 10/8</strain>
        <tissue evidence="1">Leaf</tissue>
    </source>
</reference>
<keyword evidence="2" id="KW-1185">Reference proteome</keyword>
<feature type="non-terminal residue" evidence="1">
    <location>
        <position position="49"/>
    </location>
</feature>